<organism evidence="3 4">
    <name type="scientific">Pengzhenrongella sicca</name>
    <dbReference type="NCBI Taxonomy" id="2819238"/>
    <lineage>
        <taxon>Bacteria</taxon>
        <taxon>Bacillati</taxon>
        <taxon>Actinomycetota</taxon>
        <taxon>Actinomycetes</taxon>
        <taxon>Micrococcales</taxon>
        <taxon>Pengzhenrongella</taxon>
    </lineage>
</organism>
<dbReference type="EMBL" id="CP071868">
    <property type="protein sequence ID" value="QTE31106.1"/>
    <property type="molecule type" value="Genomic_DNA"/>
</dbReference>
<dbReference type="AlphaFoldDB" id="A0A8A4ZKS4"/>
<reference evidence="3" key="1">
    <citation type="submission" date="2021-03" db="EMBL/GenBank/DDBJ databases">
        <title>Pengzhenrongella sicca gen. nov., sp. nov., a new member of suborder Micrococcineae isolated from High-Arctic tundra soil.</title>
        <authorList>
            <person name="Peng F."/>
        </authorList>
    </citation>
    <scope>NUCLEOTIDE SEQUENCE</scope>
    <source>
        <strain evidence="3">LRZ-2</strain>
    </source>
</reference>
<feature type="compositionally biased region" description="Basic and acidic residues" evidence="1">
    <location>
        <begin position="1"/>
        <end position="12"/>
    </location>
</feature>
<evidence type="ECO:0000313" key="4">
    <source>
        <dbReference type="Proteomes" id="UP000663937"/>
    </source>
</evidence>
<keyword evidence="4" id="KW-1185">Reference proteome</keyword>
<dbReference type="RefSeq" id="WP_227425484.1">
    <property type="nucleotide sequence ID" value="NZ_CP071868.1"/>
</dbReference>
<keyword evidence="2" id="KW-0472">Membrane</keyword>
<evidence type="ECO:0000313" key="3">
    <source>
        <dbReference type="EMBL" id="QTE31106.1"/>
    </source>
</evidence>
<sequence length="178" mass="18126">MASRERRLKDVELVDDEPPDEPGPVGARRLRRGAVLIVAVGIAVVAVAAIGLARGSNDQGTPISLLDRARRTADALPDSGADDLIASSSRQVAQAGDATFWVARDETGLYCFVTAISGAEGGAGSTCGNRTTLERGIVLSLNVGAASVTAALVADGAAAPSAPGSWTRISDNVFLDSP</sequence>
<feature type="region of interest" description="Disordered" evidence="1">
    <location>
        <begin position="1"/>
        <end position="27"/>
    </location>
</feature>
<protein>
    <submittedName>
        <fullName evidence="3">Uncharacterized protein</fullName>
    </submittedName>
</protein>
<dbReference type="KEGG" id="psic:J4E96_09380"/>
<name>A0A8A4ZKS4_9MICO</name>
<keyword evidence="2" id="KW-0812">Transmembrane</keyword>
<gene>
    <name evidence="3" type="ORF">J4E96_09380</name>
</gene>
<evidence type="ECO:0000256" key="1">
    <source>
        <dbReference type="SAM" id="MobiDB-lite"/>
    </source>
</evidence>
<accession>A0A8A4ZKS4</accession>
<keyword evidence="2" id="KW-1133">Transmembrane helix</keyword>
<dbReference type="Proteomes" id="UP000663937">
    <property type="component" value="Chromosome"/>
</dbReference>
<feature type="transmembrane region" description="Helical" evidence="2">
    <location>
        <begin position="34"/>
        <end position="53"/>
    </location>
</feature>
<proteinExistence type="predicted"/>
<evidence type="ECO:0000256" key="2">
    <source>
        <dbReference type="SAM" id="Phobius"/>
    </source>
</evidence>